<feature type="compositionally biased region" description="Pro residues" evidence="1">
    <location>
        <begin position="380"/>
        <end position="401"/>
    </location>
</feature>
<keyword evidence="4" id="KW-1185">Reference proteome</keyword>
<sequence>MNDAPGILGTCADGSSLRVDLDGLIGQHLLAIANSGGGKSSLVRRLLETTYGRVQHIVLDPEDQLYTLRERFGYVIAGGADDDVPVSISGGGELAHAALRHNFSLIVKLNDLGESAEEYIDGFLRGLMSAPPELWRPTLVVIDELQLFAPVRGKTEATGAIMDLLRRGRKRGFTFVGASLAITEVNPRLRGLVNNWLLGRSGQTLDRSTMAAQLGFNPRVGRERMGGIEPRHFWGVGPAIAAEPVLFRVRDVETTPVRSGEAALPTPPAPEALREILQALAALEDRPGAPADPDIPTSGEQAVGAHAAAADRRIAELEAENAGLIAELGALRGIDAECERYANGHLLLEEIVSRLQTGRPLPAWADFYKFCQAGAADETPPAPPPPAKPPAPPPPAKPPAPKDAAPRVAQPGNAQSPLNRTAQEIAALLRAIAPDGMRWNDLLLMLGRRPGSGDSWAARKALLDSGLMSAGDECFATNALLEREEFSYAMIPGPEELRDLWTGKLRGAAPDILREICANGEGSAKEIAARLGRSPGSGWWFKGLKDLRSTNLVHDVEGRLRLHEFLRCDGGAQ</sequence>
<comment type="caution">
    <text evidence="3">The sequence shown here is derived from an EMBL/GenBank/DDBJ whole genome shotgun (WGS) entry which is preliminary data.</text>
</comment>
<accession>A0ABW3HD79</accession>
<dbReference type="InterPro" id="IPR002789">
    <property type="entry name" value="HerA_central"/>
</dbReference>
<evidence type="ECO:0000313" key="3">
    <source>
        <dbReference type="EMBL" id="MFD0948153.1"/>
    </source>
</evidence>
<evidence type="ECO:0000256" key="1">
    <source>
        <dbReference type="SAM" id="MobiDB-lite"/>
    </source>
</evidence>
<evidence type="ECO:0000313" key="4">
    <source>
        <dbReference type="Proteomes" id="UP001596977"/>
    </source>
</evidence>
<keyword evidence="3" id="KW-0067">ATP-binding</keyword>
<proteinExistence type="predicted"/>
<name>A0ABW3HD79_9SPHN</name>
<dbReference type="Pfam" id="PF01935">
    <property type="entry name" value="DUF87"/>
    <property type="match status" value="1"/>
</dbReference>
<dbReference type="InterPro" id="IPR027417">
    <property type="entry name" value="P-loop_NTPase"/>
</dbReference>
<dbReference type="GO" id="GO:0004386">
    <property type="term" value="F:helicase activity"/>
    <property type="evidence" value="ECO:0007669"/>
    <property type="project" value="UniProtKB-KW"/>
</dbReference>
<dbReference type="Proteomes" id="UP001596977">
    <property type="component" value="Unassembled WGS sequence"/>
</dbReference>
<feature type="region of interest" description="Disordered" evidence="1">
    <location>
        <begin position="375"/>
        <end position="418"/>
    </location>
</feature>
<keyword evidence="3" id="KW-0547">Nucleotide-binding</keyword>
<evidence type="ECO:0000259" key="2">
    <source>
        <dbReference type="Pfam" id="PF01935"/>
    </source>
</evidence>
<protein>
    <submittedName>
        <fullName evidence="3">Helicase HerA domain-containing protein</fullName>
    </submittedName>
</protein>
<keyword evidence="3" id="KW-0347">Helicase</keyword>
<dbReference type="EMBL" id="JBHTJG010000010">
    <property type="protein sequence ID" value="MFD0948153.1"/>
    <property type="molecule type" value="Genomic_DNA"/>
</dbReference>
<feature type="domain" description="Helicase HerA central" evidence="2">
    <location>
        <begin position="9"/>
        <end position="64"/>
    </location>
</feature>
<organism evidence="3 4">
    <name type="scientific">Sphingomonas canadensis</name>
    <dbReference type="NCBI Taxonomy" id="1219257"/>
    <lineage>
        <taxon>Bacteria</taxon>
        <taxon>Pseudomonadati</taxon>
        <taxon>Pseudomonadota</taxon>
        <taxon>Alphaproteobacteria</taxon>
        <taxon>Sphingomonadales</taxon>
        <taxon>Sphingomonadaceae</taxon>
        <taxon>Sphingomonas</taxon>
    </lineage>
</organism>
<dbReference type="Gene3D" id="3.40.50.300">
    <property type="entry name" value="P-loop containing nucleotide triphosphate hydrolases"/>
    <property type="match status" value="1"/>
</dbReference>
<dbReference type="RefSeq" id="WP_264945999.1">
    <property type="nucleotide sequence ID" value="NZ_JAPDRA010000010.1"/>
</dbReference>
<keyword evidence="3" id="KW-0378">Hydrolase</keyword>
<dbReference type="SUPFAM" id="SSF52540">
    <property type="entry name" value="P-loop containing nucleoside triphosphate hydrolases"/>
    <property type="match status" value="1"/>
</dbReference>
<reference evidence="4" key="1">
    <citation type="journal article" date="2019" name="Int. J. Syst. Evol. Microbiol.">
        <title>The Global Catalogue of Microorganisms (GCM) 10K type strain sequencing project: providing services to taxonomists for standard genome sequencing and annotation.</title>
        <authorList>
            <consortium name="The Broad Institute Genomics Platform"/>
            <consortium name="The Broad Institute Genome Sequencing Center for Infectious Disease"/>
            <person name="Wu L."/>
            <person name="Ma J."/>
        </authorList>
    </citation>
    <scope>NUCLEOTIDE SEQUENCE [LARGE SCALE GENOMIC DNA]</scope>
    <source>
        <strain evidence="4">CCUG 62982</strain>
    </source>
</reference>
<gene>
    <name evidence="3" type="ORF">ACFQ1E_17555</name>
</gene>